<dbReference type="RefSeq" id="WP_275820314.1">
    <property type="nucleotide sequence ID" value="NZ_JARHUD010000002.1"/>
</dbReference>
<accession>A0ABT5YJN8</accession>
<sequence length="443" mass="46745">MRLLLAGFALAGMTVLSGCDTVGGWFGEADDPPLPGERVAVLMGERGLQADAGAAAERVSLPAAYRNANWPQPGGDSAHAFRHLELSSSPRIAWRASVGEGSSSNRRLLAQPVVRDGRVFTLDARRQVSAFDLSSGRRAWSQNLGSERSSREEYFGGGVSSGDGRVYVTTGFGSLFALNAGSGEILWEASLGAPLRAGPTFSDGRVYASTTENVIHAVDAETGERLWNHTGLEEIASLLGGASPAVAGDTVVAAFSSGEIVALLTDNGRVLWEDSLAGVRRLEQSANIAQVRGHPVMDEGLVVAVSNSDLMLAVDQRSGMPVWEASIGSTQTPWVSGNSVFLVTNDAQLVALRRNDGSVRWVQQLERYADPEDRTDPIVWSGPVLAGGRLVLTNNRGHLVFASPQDGTVQASQSLPGPVTIQPVVADGTLLLLTDAGQLLALR</sequence>
<feature type="domain" description="Pyrrolo-quinoline quinone repeat" evidence="1">
    <location>
        <begin position="379"/>
        <end position="442"/>
    </location>
</feature>
<comment type="caution">
    <text evidence="2">The sequence shown here is derived from an EMBL/GenBank/DDBJ whole genome shotgun (WGS) entry which is preliminary data.</text>
</comment>
<reference evidence="2 3" key="1">
    <citation type="submission" date="2023-03" db="EMBL/GenBank/DDBJ databases">
        <title>Fodinicurvata sp. CAU 1616 isolated from sea sendiment.</title>
        <authorList>
            <person name="Kim W."/>
        </authorList>
    </citation>
    <scope>NUCLEOTIDE SEQUENCE [LARGE SCALE GENOMIC DNA]</scope>
    <source>
        <strain evidence="2 3">CAU 1616</strain>
    </source>
</reference>
<dbReference type="Pfam" id="PF13360">
    <property type="entry name" value="PQQ_2"/>
    <property type="match status" value="2"/>
</dbReference>
<dbReference type="PROSITE" id="PS51257">
    <property type="entry name" value="PROKAR_LIPOPROTEIN"/>
    <property type="match status" value="1"/>
</dbReference>
<dbReference type="Proteomes" id="UP001215503">
    <property type="component" value="Unassembled WGS sequence"/>
</dbReference>
<feature type="domain" description="Pyrrolo-quinoline quinone repeat" evidence="1">
    <location>
        <begin position="128"/>
        <end position="362"/>
    </location>
</feature>
<dbReference type="PANTHER" id="PTHR34512:SF30">
    <property type="entry name" value="OUTER MEMBRANE PROTEIN ASSEMBLY FACTOR BAMB"/>
    <property type="match status" value="1"/>
</dbReference>
<evidence type="ECO:0000313" key="2">
    <source>
        <dbReference type="EMBL" id="MDF2095158.1"/>
    </source>
</evidence>
<evidence type="ECO:0000313" key="3">
    <source>
        <dbReference type="Proteomes" id="UP001215503"/>
    </source>
</evidence>
<proteinExistence type="predicted"/>
<organism evidence="2 3">
    <name type="scientific">Aquibaculum arenosum</name>
    <dbReference type="NCBI Taxonomy" id="3032591"/>
    <lineage>
        <taxon>Bacteria</taxon>
        <taxon>Pseudomonadati</taxon>
        <taxon>Pseudomonadota</taxon>
        <taxon>Alphaproteobacteria</taxon>
        <taxon>Rhodospirillales</taxon>
        <taxon>Rhodovibrionaceae</taxon>
        <taxon>Aquibaculum</taxon>
    </lineage>
</organism>
<dbReference type="InterPro" id="IPR011047">
    <property type="entry name" value="Quinoprotein_ADH-like_sf"/>
</dbReference>
<dbReference type="InterPro" id="IPR018391">
    <property type="entry name" value="PQQ_b-propeller_rpt"/>
</dbReference>
<protein>
    <submittedName>
        <fullName evidence="2">PQQ-binding-like beta-propeller repeat protein</fullName>
    </submittedName>
</protein>
<name>A0ABT5YJN8_9PROT</name>
<dbReference type="SMART" id="SM00564">
    <property type="entry name" value="PQQ"/>
    <property type="match status" value="7"/>
</dbReference>
<evidence type="ECO:0000259" key="1">
    <source>
        <dbReference type="Pfam" id="PF13360"/>
    </source>
</evidence>
<gene>
    <name evidence="2" type="ORF">P2G67_04125</name>
</gene>
<dbReference type="InterPro" id="IPR015943">
    <property type="entry name" value="WD40/YVTN_repeat-like_dom_sf"/>
</dbReference>
<dbReference type="PANTHER" id="PTHR34512">
    <property type="entry name" value="CELL SURFACE PROTEIN"/>
    <property type="match status" value="1"/>
</dbReference>
<dbReference type="Gene3D" id="2.130.10.10">
    <property type="entry name" value="YVTN repeat-like/Quinoprotein amine dehydrogenase"/>
    <property type="match status" value="1"/>
</dbReference>
<dbReference type="SUPFAM" id="SSF50998">
    <property type="entry name" value="Quinoprotein alcohol dehydrogenase-like"/>
    <property type="match status" value="1"/>
</dbReference>
<dbReference type="EMBL" id="JARHUD010000002">
    <property type="protein sequence ID" value="MDF2095158.1"/>
    <property type="molecule type" value="Genomic_DNA"/>
</dbReference>
<dbReference type="InterPro" id="IPR002372">
    <property type="entry name" value="PQQ_rpt_dom"/>
</dbReference>
<keyword evidence="3" id="KW-1185">Reference proteome</keyword>